<dbReference type="SUPFAM" id="SSF57667">
    <property type="entry name" value="beta-beta-alpha zinc fingers"/>
    <property type="match status" value="1"/>
</dbReference>
<dbReference type="AlphaFoldDB" id="A0A6P7XG64"/>
<dbReference type="PROSITE" id="PS50805">
    <property type="entry name" value="KRAB"/>
    <property type="match status" value="1"/>
</dbReference>
<evidence type="ECO:0000256" key="2">
    <source>
        <dbReference type="ARBA" id="ARBA00022723"/>
    </source>
</evidence>
<dbReference type="InterPro" id="IPR036236">
    <property type="entry name" value="Znf_C2H2_sf"/>
</dbReference>
<organism evidence="10 11">
    <name type="scientific">Microcaecilia unicolor</name>
    <dbReference type="NCBI Taxonomy" id="1415580"/>
    <lineage>
        <taxon>Eukaryota</taxon>
        <taxon>Metazoa</taxon>
        <taxon>Chordata</taxon>
        <taxon>Craniata</taxon>
        <taxon>Vertebrata</taxon>
        <taxon>Euteleostomi</taxon>
        <taxon>Amphibia</taxon>
        <taxon>Gymnophiona</taxon>
        <taxon>Siphonopidae</taxon>
        <taxon>Microcaecilia</taxon>
    </lineage>
</organism>
<dbReference type="KEGG" id="muo:115465193"/>
<dbReference type="GO" id="GO:0005634">
    <property type="term" value="C:nucleus"/>
    <property type="evidence" value="ECO:0007669"/>
    <property type="project" value="UniProtKB-SubCell"/>
</dbReference>
<evidence type="ECO:0000256" key="6">
    <source>
        <dbReference type="ARBA" id="ARBA00023242"/>
    </source>
</evidence>
<proteinExistence type="predicted"/>
<evidence type="ECO:0000256" key="4">
    <source>
        <dbReference type="ARBA" id="ARBA00022771"/>
    </source>
</evidence>
<dbReference type="SMART" id="SM00355">
    <property type="entry name" value="ZnF_C2H2"/>
    <property type="match status" value="2"/>
</dbReference>
<dbReference type="Pfam" id="PF01352">
    <property type="entry name" value="KRAB"/>
    <property type="match status" value="1"/>
</dbReference>
<dbReference type="PANTHER" id="PTHR16515">
    <property type="entry name" value="PR DOMAIN ZINC FINGER PROTEIN"/>
    <property type="match status" value="1"/>
</dbReference>
<dbReference type="Gene3D" id="6.10.140.140">
    <property type="match status" value="1"/>
</dbReference>
<dbReference type="CDD" id="cd07765">
    <property type="entry name" value="KRAB_A-box"/>
    <property type="match status" value="1"/>
</dbReference>
<keyword evidence="4 7" id="KW-0863">Zinc-finger</keyword>
<dbReference type="PROSITE" id="PS00028">
    <property type="entry name" value="ZINC_FINGER_C2H2_1"/>
    <property type="match status" value="2"/>
</dbReference>
<evidence type="ECO:0000259" key="8">
    <source>
        <dbReference type="PROSITE" id="PS50157"/>
    </source>
</evidence>
<evidence type="ECO:0000313" key="10">
    <source>
        <dbReference type="Proteomes" id="UP000515156"/>
    </source>
</evidence>
<evidence type="ECO:0000256" key="5">
    <source>
        <dbReference type="ARBA" id="ARBA00022833"/>
    </source>
</evidence>
<keyword evidence="3" id="KW-0677">Repeat</keyword>
<dbReference type="SUPFAM" id="SSF109640">
    <property type="entry name" value="KRAB domain (Kruppel-associated box)"/>
    <property type="match status" value="1"/>
</dbReference>
<keyword evidence="5" id="KW-0862">Zinc</keyword>
<dbReference type="InterPro" id="IPR036051">
    <property type="entry name" value="KRAB_dom_sf"/>
</dbReference>
<dbReference type="GO" id="GO:0008270">
    <property type="term" value="F:zinc ion binding"/>
    <property type="evidence" value="ECO:0007669"/>
    <property type="project" value="UniProtKB-KW"/>
</dbReference>
<feature type="domain" description="C2H2-type" evidence="8">
    <location>
        <begin position="227"/>
        <end position="254"/>
    </location>
</feature>
<dbReference type="InterPro" id="IPR013087">
    <property type="entry name" value="Znf_C2H2_type"/>
</dbReference>
<accession>A0A6P7XG64</accession>
<dbReference type="Gene3D" id="3.30.160.60">
    <property type="entry name" value="Classic Zinc Finger"/>
    <property type="match status" value="2"/>
</dbReference>
<keyword evidence="10" id="KW-1185">Reference proteome</keyword>
<dbReference type="Proteomes" id="UP000515156">
    <property type="component" value="Chromosome 3"/>
</dbReference>
<dbReference type="FunFam" id="3.30.160.60:FF:000557">
    <property type="entry name" value="zinc finger and SCAN domain-containing protein 29"/>
    <property type="match status" value="1"/>
</dbReference>
<keyword evidence="2" id="KW-0479">Metal-binding</keyword>
<dbReference type="InParanoid" id="A0A6P7XG64"/>
<evidence type="ECO:0000259" key="9">
    <source>
        <dbReference type="PROSITE" id="PS50805"/>
    </source>
</evidence>
<dbReference type="InterPro" id="IPR001909">
    <property type="entry name" value="KRAB"/>
</dbReference>
<protein>
    <submittedName>
        <fullName evidence="11">LOW QUALITY PROTEIN: zinc finger protein 181-like</fullName>
    </submittedName>
</protein>
<dbReference type="GeneID" id="115465193"/>
<evidence type="ECO:0000313" key="11">
    <source>
        <dbReference type="RefSeq" id="XP_030051458.1"/>
    </source>
</evidence>
<feature type="domain" description="KRAB" evidence="9">
    <location>
        <begin position="11"/>
        <end position="82"/>
    </location>
</feature>
<dbReference type="PROSITE" id="PS50157">
    <property type="entry name" value="ZINC_FINGER_C2H2_2"/>
    <property type="match status" value="2"/>
</dbReference>
<dbReference type="SMART" id="SM00349">
    <property type="entry name" value="KRAB"/>
    <property type="match status" value="1"/>
</dbReference>
<gene>
    <name evidence="11" type="primary">LOC115465193</name>
</gene>
<dbReference type="Pfam" id="PF13894">
    <property type="entry name" value="zf-C2H2_4"/>
    <property type="match status" value="1"/>
</dbReference>
<evidence type="ECO:0000256" key="7">
    <source>
        <dbReference type="PROSITE-ProRule" id="PRU00042"/>
    </source>
</evidence>
<dbReference type="OrthoDB" id="10027876at2759"/>
<evidence type="ECO:0000256" key="1">
    <source>
        <dbReference type="ARBA" id="ARBA00004123"/>
    </source>
</evidence>
<dbReference type="Pfam" id="PF00096">
    <property type="entry name" value="zf-C2H2"/>
    <property type="match status" value="1"/>
</dbReference>
<dbReference type="FunFam" id="3.30.160.60:FF:002061">
    <property type="entry name" value="Uncharacterized protein"/>
    <property type="match status" value="1"/>
</dbReference>
<feature type="domain" description="C2H2-type" evidence="8">
    <location>
        <begin position="199"/>
        <end position="226"/>
    </location>
</feature>
<reference evidence="11" key="1">
    <citation type="submission" date="2025-08" db="UniProtKB">
        <authorList>
            <consortium name="RefSeq"/>
        </authorList>
    </citation>
    <scope>IDENTIFICATION</scope>
</reference>
<comment type="subcellular location">
    <subcellularLocation>
        <location evidence="1">Nucleus</location>
    </subcellularLocation>
</comment>
<dbReference type="GO" id="GO:0006355">
    <property type="term" value="P:regulation of DNA-templated transcription"/>
    <property type="evidence" value="ECO:0007669"/>
    <property type="project" value="InterPro"/>
</dbReference>
<keyword evidence="6" id="KW-0539">Nucleus</keyword>
<evidence type="ECO:0000256" key="3">
    <source>
        <dbReference type="ARBA" id="ARBA00022737"/>
    </source>
</evidence>
<dbReference type="PANTHER" id="PTHR16515:SF49">
    <property type="entry name" value="GASTRULA ZINC FINGER PROTEIN XLCGF49.1-LIKE-RELATED"/>
    <property type="match status" value="1"/>
</dbReference>
<dbReference type="InterPro" id="IPR050331">
    <property type="entry name" value="Zinc_finger"/>
</dbReference>
<name>A0A6P7XG64_9AMPH</name>
<sequence length="277" mass="32039">MSVLVPDPASVTFSDVAAYFWEMEWDRLMEWQKEVYKLVIKEIHGILMSRGYSIVHPNVIFKIKKEDENYFTQEYDCEAEENINSSISHPVISSVFSMSIKQEEELDFMEPCESEMTKQVNPPVTSCSDVKPNIFIRFKQEQLKSEPQRSEERGNLHITSACEQLGEAENQLPCTESEKGTSKEANLTDIKFNIENKVFKCSQCEKSFACRARLKRHVRIHTGERPFQCTECQKRFSRNSNLTAHKKLHSGDKPFKCTECENVSPVDHSLEFIESCT</sequence>
<dbReference type="RefSeq" id="XP_030051458.1">
    <property type="nucleotide sequence ID" value="XM_030195598.1"/>
</dbReference>